<proteinExistence type="predicted"/>
<reference evidence="2 3" key="1">
    <citation type="submission" date="2019-03" db="EMBL/GenBank/DDBJ databases">
        <title>Metabolic potential of uncultured bacteria and archaea associated with petroleum seepage in deep-sea sediments.</title>
        <authorList>
            <person name="Dong X."/>
            <person name="Hubert C."/>
        </authorList>
    </citation>
    <scope>NUCLEOTIDE SEQUENCE [LARGE SCALE GENOMIC DNA]</scope>
    <source>
        <strain evidence="2">E44_bin18</strain>
    </source>
</reference>
<evidence type="ECO:0000256" key="1">
    <source>
        <dbReference type="SAM" id="Phobius"/>
    </source>
</evidence>
<evidence type="ECO:0000313" key="2">
    <source>
        <dbReference type="EMBL" id="TET44967.1"/>
    </source>
</evidence>
<comment type="caution">
    <text evidence="2">The sequence shown here is derived from an EMBL/GenBank/DDBJ whole genome shotgun (WGS) entry which is preliminary data.</text>
</comment>
<protein>
    <submittedName>
        <fullName evidence="2">Uncharacterized protein</fullName>
    </submittedName>
</protein>
<dbReference type="EMBL" id="SOJN01000101">
    <property type="protein sequence ID" value="TET44967.1"/>
    <property type="molecule type" value="Genomic_DNA"/>
</dbReference>
<dbReference type="AlphaFoldDB" id="A0A523UR04"/>
<feature type="transmembrane region" description="Helical" evidence="1">
    <location>
        <begin position="104"/>
        <end position="125"/>
    </location>
</feature>
<feature type="transmembrane region" description="Helical" evidence="1">
    <location>
        <begin position="71"/>
        <end position="92"/>
    </location>
</feature>
<name>A0A523UR04_UNCT6</name>
<keyword evidence="1" id="KW-0472">Membrane</keyword>
<dbReference type="Proteomes" id="UP000315525">
    <property type="component" value="Unassembled WGS sequence"/>
</dbReference>
<gene>
    <name evidence="2" type="ORF">E3J62_08890</name>
</gene>
<feature type="transmembrane region" description="Helical" evidence="1">
    <location>
        <begin position="178"/>
        <end position="196"/>
    </location>
</feature>
<keyword evidence="1" id="KW-0812">Transmembrane</keyword>
<organism evidence="2 3">
    <name type="scientific">candidate division TA06 bacterium</name>
    <dbReference type="NCBI Taxonomy" id="2250710"/>
    <lineage>
        <taxon>Bacteria</taxon>
        <taxon>Bacteria division TA06</taxon>
    </lineage>
</organism>
<feature type="transmembrane region" description="Helical" evidence="1">
    <location>
        <begin position="31"/>
        <end position="51"/>
    </location>
</feature>
<accession>A0A523UR04</accession>
<evidence type="ECO:0000313" key="3">
    <source>
        <dbReference type="Proteomes" id="UP000315525"/>
    </source>
</evidence>
<keyword evidence="1" id="KW-1133">Transmembrane helix</keyword>
<sequence length="207" mass="22992">MKRRGPLTLALVIGVAMMVQFFIPHPFSIRFYRAVLDSMIIVSVFMLVYAWRSLAYFHINRIKRKIPHWPYSFITFAGWIVAAALGIGFGIGERTPHQLIFNNILVPLQATMFSLLAFFIASAAFRAFKARTLEAALLLLAALVVMLGRVPIGALVHPKMPEIVEWIMEYPNMAAQRGILLGVGLGMISTALKIVMGIERGYLGGGD</sequence>
<feature type="transmembrane region" description="Helical" evidence="1">
    <location>
        <begin position="7"/>
        <end position="25"/>
    </location>
</feature>
<feature type="transmembrane region" description="Helical" evidence="1">
    <location>
        <begin position="137"/>
        <end position="158"/>
    </location>
</feature>